<accession>A0AC59YJP3</accession>
<gene>
    <name evidence="1" type="ORF">MRATA1EN22A_LOCUS7083</name>
</gene>
<sequence>MSIELAAIALEACVGRAPSNVGLRYPRGGRPSVYPWALVMGHGRMKASHCVTTEPPACTRETLLD</sequence>
<proteinExistence type="predicted"/>
<dbReference type="EMBL" id="OX596100">
    <property type="protein sequence ID" value="CAM9760266.1"/>
    <property type="molecule type" value="Genomic_DNA"/>
</dbReference>
<reference evidence="1" key="1">
    <citation type="submission" date="2023-05" db="EMBL/GenBank/DDBJ databases">
        <authorList>
            <consortium name="ELIXIR-Norway"/>
        </authorList>
    </citation>
    <scope>NUCLEOTIDE SEQUENCE</scope>
</reference>
<evidence type="ECO:0000313" key="1">
    <source>
        <dbReference type="EMBL" id="CAM9760266.1"/>
    </source>
</evidence>
<reference evidence="1" key="2">
    <citation type="submission" date="2025-03" db="EMBL/GenBank/DDBJ databases">
        <authorList>
            <consortium name="ELIXIR-Norway"/>
            <consortium name="Elixir Norway"/>
        </authorList>
    </citation>
    <scope>NUCLEOTIDE SEQUENCE</scope>
</reference>
<organism evidence="1 2">
    <name type="scientific">Rangifer tarandus platyrhynchus</name>
    <name type="common">Svalbard reindeer</name>
    <dbReference type="NCBI Taxonomy" id="3082113"/>
    <lineage>
        <taxon>Eukaryota</taxon>
        <taxon>Metazoa</taxon>
        <taxon>Chordata</taxon>
        <taxon>Craniata</taxon>
        <taxon>Vertebrata</taxon>
        <taxon>Euteleostomi</taxon>
        <taxon>Mammalia</taxon>
        <taxon>Eutheria</taxon>
        <taxon>Laurasiatheria</taxon>
        <taxon>Artiodactyla</taxon>
        <taxon>Ruminantia</taxon>
        <taxon>Pecora</taxon>
        <taxon>Cervidae</taxon>
        <taxon>Odocoileinae</taxon>
        <taxon>Rangifer</taxon>
    </lineage>
</organism>
<dbReference type="Proteomes" id="UP001162501">
    <property type="component" value="Chromosome 16"/>
</dbReference>
<name>A0AC59YJP3_RANTA</name>
<evidence type="ECO:0000313" key="2">
    <source>
        <dbReference type="Proteomes" id="UP001162501"/>
    </source>
</evidence>
<protein>
    <submittedName>
        <fullName evidence="1">Uncharacterized protein</fullName>
    </submittedName>
</protein>